<organism evidence="5 6">
    <name type="scientific">Aerophototrophica crusticola</name>
    <dbReference type="NCBI Taxonomy" id="1709002"/>
    <lineage>
        <taxon>Bacteria</taxon>
        <taxon>Pseudomonadati</taxon>
        <taxon>Pseudomonadota</taxon>
        <taxon>Alphaproteobacteria</taxon>
        <taxon>Rhodospirillales</taxon>
        <taxon>Rhodospirillaceae</taxon>
        <taxon>Aerophototrophica</taxon>
    </lineage>
</organism>
<dbReference type="PRINTS" id="PR00038">
    <property type="entry name" value="HTHLUXR"/>
</dbReference>
<dbReference type="Pfam" id="PF00072">
    <property type="entry name" value="Response_reg"/>
    <property type="match status" value="1"/>
</dbReference>
<dbReference type="Pfam" id="PF00196">
    <property type="entry name" value="GerE"/>
    <property type="match status" value="1"/>
</dbReference>
<evidence type="ECO:0000256" key="2">
    <source>
        <dbReference type="PROSITE-ProRule" id="PRU00169"/>
    </source>
</evidence>
<dbReference type="InterPro" id="IPR000792">
    <property type="entry name" value="Tscrpt_reg_LuxR_C"/>
</dbReference>
<protein>
    <submittedName>
        <fullName evidence="5">Response regulator transcription factor</fullName>
    </submittedName>
</protein>
<evidence type="ECO:0000313" key="5">
    <source>
        <dbReference type="EMBL" id="QJE73024.1"/>
    </source>
</evidence>
<proteinExistence type="predicted"/>
<keyword evidence="6" id="KW-1185">Reference proteome</keyword>
<dbReference type="PROSITE" id="PS50110">
    <property type="entry name" value="RESPONSE_REGULATORY"/>
    <property type="match status" value="1"/>
</dbReference>
<keyword evidence="2" id="KW-0597">Phosphoprotein</keyword>
<dbReference type="EMBL" id="CP051775">
    <property type="protein sequence ID" value="QJE73024.1"/>
    <property type="molecule type" value="Genomic_DNA"/>
</dbReference>
<dbReference type="InterPro" id="IPR011006">
    <property type="entry name" value="CheY-like_superfamily"/>
</dbReference>
<name>A0A858R6P7_9PROT</name>
<feature type="domain" description="HTH luxR-type" evidence="3">
    <location>
        <begin position="145"/>
        <end position="210"/>
    </location>
</feature>
<dbReference type="GO" id="GO:0003677">
    <property type="term" value="F:DNA binding"/>
    <property type="evidence" value="ECO:0007669"/>
    <property type="project" value="UniProtKB-KW"/>
</dbReference>
<dbReference type="Proteomes" id="UP000501891">
    <property type="component" value="Chromosome"/>
</dbReference>
<keyword evidence="1" id="KW-0238">DNA-binding</keyword>
<dbReference type="GO" id="GO:0000160">
    <property type="term" value="P:phosphorelay signal transduction system"/>
    <property type="evidence" value="ECO:0007669"/>
    <property type="project" value="InterPro"/>
</dbReference>
<dbReference type="SMART" id="SM00448">
    <property type="entry name" value="REC"/>
    <property type="match status" value="1"/>
</dbReference>
<evidence type="ECO:0000259" key="4">
    <source>
        <dbReference type="PROSITE" id="PS50110"/>
    </source>
</evidence>
<dbReference type="CDD" id="cd06170">
    <property type="entry name" value="LuxR_C_like"/>
    <property type="match status" value="1"/>
</dbReference>
<dbReference type="SUPFAM" id="SSF46894">
    <property type="entry name" value="C-terminal effector domain of the bipartite response regulators"/>
    <property type="match status" value="1"/>
</dbReference>
<dbReference type="Gene3D" id="3.40.50.2300">
    <property type="match status" value="1"/>
</dbReference>
<reference evidence="5" key="1">
    <citation type="submission" date="2020-04" db="EMBL/GenBank/DDBJ databases">
        <title>A desert anoxygenic phototrophic bacterium fixes CO2 using RubisCO under aerobic conditions.</title>
        <authorList>
            <person name="Tang K."/>
        </authorList>
    </citation>
    <scope>NUCLEOTIDE SEQUENCE [LARGE SCALE GENOMIC DNA]</scope>
    <source>
        <strain evidence="5">MIMtkB3</strain>
    </source>
</reference>
<dbReference type="PROSITE" id="PS50043">
    <property type="entry name" value="HTH_LUXR_2"/>
    <property type="match status" value="1"/>
</dbReference>
<feature type="modified residue" description="4-aspartylphosphate" evidence="2">
    <location>
        <position position="56"/>
    </location>
</feature>
<accession>A0A858R6P7</accession>
<dbReference type="SUPFAM" id="SSF52172">
    <property type="entry name" value="CheY-like"/>
    <property type="match status" value="1"/>
</dbReference>
<dbReference type="PANTHER" id="PTHR43214:SF42">
    <property type="entry name" value="TRANSCRIPTIONAL REGULATORY PROTEIN DESR"/>
    <property type="match status" value="1"/>
</dbReference>
<dbReference type="GO" id="GO:0006355">
    <property type="term" value="P:regulation of DNA-templated transcription"/>
    <property type="evidence" value="ECO:0007669"/>
    <property type="project" value="InterPro"/>
</dbReference>
<feature type="domain" description="Response regulatory" evidence="4">
    <location>
        <begin position="5"/>
        <end position="121"/>
    </location>
</feature>
<dbReference type="KEGG" id="acru:HHL28_07925"/>
<dbReference type="InterPro" id="IPR016032">
    <property type="entry name" value="Sig_transdc_resp-reg_C-effctor"/>
</dbReference>
<evidence type="ECO:0000256" key="1">
    <source>
        <dbReference type="ARBA" id="ARBA00023125"/>
    </source>
</evidence>
<evidence type="ECO:0000259" key="3">
    <source>
        <dbReference type="PROSITE" id="PS50043"/>
    </source>
</evidence>
<dbReference type="AlphaFoldDB" id="A0A858R6P7"/>
<dbReference type="SMART" id="SM00421">
    <property type="entry name" value="HTH_LUXR"/>
    <property type="match status" value="1"/>
</dbReference>
<evidence type="ECO:0000313" key="6">
    <source>
        <dbReference type="Proteomes" id="UP000501891"/>
    </source>
</evidence>
<dbReference type="PANTHER" id="PTHR43214">
    <property type="entry name" value="TWO-COMPONENT RESPONSE REGULATOR"/>
    <property type="match status" value="1"/>
</dbReference>
<sequence>MQKTNVMLVDHDQLFSAALAALLAEEGYGADSQHADLEDALEELAGPDAPEVVMVDPGCLAGDPLTALRRLRQALPEGRLIVMGAALGDEALRASLTAGADGHVSKAAAFDTVLRAVRLVMLGQAVFPSRALEIWEPGATHGATGSAATSELSRRETQILACVLGGQSNKAIARRLDITESTVKMHFKNVMRKIQASNRTQAAVWAIDHGIAPMAS</sequence>
<gene>
    <name evidence="5" type="ORF">HHL28_07925</name>
</gene>
<dbReference type="PROSITE" id="PS00622">
    <property type="entry name" value="HTH_LUXR_1"/>
    <property type="match status" value="1"/>
</dbReference>
<dbReference type="InterPro" id="IPR039420">
    <property type="entry name" value="WalR-like"/>
</dbReference>
<dbReference type="InterPro" id="IPR001789">
    <property type="entry name" value="Sig_transdc_resp-reg_receiver"/>
</dbReference>